<evidence type="ECO:0000313" key="2">
    <source>
        <dbReference type="EnsemblPlants" id="AET01797"/>
    </source>
</evidence>
<proteinExistence type="predicted"/>
<evidence type="ECO:0000313" key="3">
    <source>
        <dbReference type="Proteomes" id="UP000002051"/>
    </source>
</evidence>
<organism evidence="1 3">
    <name type="scientific">Medicago truncatula</name>
    <name type="common">Barrel medic</name>
    <name type="synonym">Medicago tribuloides</name>
    <dbReference type="NCBI Taxonomy" id="3880"/>
    <lineage>
        <taxon>Eukaryota</taxon>
        <taxon>Viridiplantae</taxon>
        <taxon>Streptophyta</taxon>
        <taxon>Embryophyta</taxon>
        <taxon>Tracheophyta</taxon>
        <taxon>Spermatophyta</taxon>
        <taxon>Magnoliopsida</taxon>
        <taxon>eudicotyledons</taxon>
        <taxon>Gunneridae</taxon>
        <taxon>Pentapetalae</taxon>
        <taxon>rosids</taxon>
        <taxon>fabids</taxon>
        <taxon>Fabales</taxon>
        <taxon>Fabaceae</taxon>
        <taxon>Papilionoideae</taxon>
        <taxon>50 kb inversion clade</taxon>
        <taxon>NPAAA clade</taxon>
        <taxon>Hologalegina</taxon>
        <taxon>IRL clade</taxon>
        <taxon>Trifolieae</taxon>
        <taxon>Medicago</taxon>
    </lineage>
</organism>
<reference evidence="2" key="3">
    <citation type="submission" date="2015-04" db="UniProtKB">
        <authorList>
            <consortium name="EnsemblPlants"/>
        </authorList>
    </citation>
    <scope>IDENTIFICATION</scope>
    <source>
        <strain evidence="2">cv. Jemalong A17</strain>
    </source>
</reference>
<dbReference type="AlphaFoldDB" id="G7L7L1"/>
<dbReference type="EMBL" id="CM001224">
    <property type="protein sequence ID" value="AET01797.1"/>
    <property type="molecule type" value="Genomic_DNA"/>
</dbReference>
<gene>
    <name evidence="1" type="ordered locus">MTR_8g021110</name>
</gene>
<name>G7L7L1_MEDTR</name>
<dbReference type="Proteomes" id="UP000002051">
    <property type="component" value="Chromosome 8"/>
</dbReference>
<sequence length="198" mass="22982">MIYVSAMLNKYDIRVISIFARIFVKGKNDDGKRAINVIPAVLSPHAVKKMMLKHLLNKNQVQWIVEWKLQHVGTIDVGVESEWKDDVDERGDESIKLVELYPGQATWRKSVGQKWCVRCTRRQGTCGNCAHTYVQRWTDFEQSEESGSIIPQPYSTEVLHTFANHVRARSELRDPNVHHELQADLVKHIWTKFGMFHD</sequence>
<keyword evidence="3" id="KW-1185">Reference proteome</keyword>
<dbReference type="HOGENOM" id="CLU_1379963_0_0_1"/>
<dbReference type="PaxDb" id="3880-AET01797"/>
<protein>
    <submittedName>
        <fullName evidence="1 2">Uncharacterized protein</fullName>
    </submittedName>
</protein>
<reference evidence="1 3" key="1">
    <citation type="journal article" date="2011" name="Nature">
        <title>The Medicago genome provides insight into the evolution of rhizobial symbioses.</title>
        <authorList>
            <person name="Young N.D."/>
            <person name="Debelle F."/>
            <person name="Oldroyd G.E."/>
            <person name="Geurts R."/>
            <person name="Cannon S.B."/>
            <person name="Udvardi M.K."/>
            <person name="Benedito V.A."/>
            <person name="Mayer K.F."/>
            <person name="Gouzy J."/>
            <person name="Schoof H."/>
            <person name="Van de Peer Y."/>
            <person name="Proost S."/>
            <person name="Cook D.R."/>
            <person name="Meyers B.C."/>
            <person name="Spannagl M."/>
            <person name="Cheung F."/>
            <person name="De Mita S."/>
            <person name="Krishnakumar V."/>
            <person name="Gundlach H."/>
            <person name="Zhou S."/>
            <person name="Mudge J."/>
            <person name="Bharti A.K."/>
            <person name="Murray J.D."/>
            <person name="Naoumkina M.A."/>
            <person name="Rosen B."/>
            <person name="Silverstein K.A."/>
            <person name="Tang H."/>
            <person name="Rombauts S."/>
            <person name="Zhao P.X."/>
            <person name="Zhou P."/>
            <person name="Barbe V."/>
            <person name="Bardou P."/>
            <person name="Bechner M."/>
            <person name="Bellec A."/>
            <person name="Berger A."/>
            <person name="Berges H."/>
            <person name="Bidwell S."/>
            <person name="Bisseling T."/>
            <person name="Choisne N."/>
            <person name="Couloux A."/>
            <person name="Denny R."/>
            <person name="Deshpande S."/>
            <person name="Dai X."/>
            <person name="Doyle J.J."/>
            <person name="Dudez A.M."/>
            <person name="Farmer A.D."/>
            <person name="Fouteau S."/>
            <person name="Franken C."/>
            <person name="Gibelin C."/>
            <person name="Gish J."/>
            <person name="Goldstein S."/>
            <person name="Gonzalez A.J."/>
            <person name="Green P.J."/>
            <person name="Hallab A."/>
            <person name="Hartog M."/>
            <person name="Hua A."/>
            <person name="Humphray S.J."/>
            <person name="Jeong D.H."/>
            <person name="Jing Y."/>
            <person name="Jocker A."/>
            <person name="Kenton S.M."/>
            <person name="Kim D.J."/>
            <person name="Klee K."/>
            <person name="Lai H."/>
            <person name="Lang C."/>
            <person name="Lin S."/>
            <person name="Macmil S.L."/>
            <person name="Magdelenat G."/>
            <person name="Matthews L."/>
            <person name="McCorrison J."/>
            <person name="Monaghan E.L."/>
            <person name="Mun J.H."/>
            <person name="Najar F.Z."/>
            <person name="Nicholson C."/>
            <person name="Noirot C."/>
            <person name="O'Bleness M."/>
            <person name="Paule C.R."/>
            <person name="Poulain J."/>
            <person name="Prion F."/>
            <person name="Qin B."/>
            <person name="Qu C."/>
            <person name="Retzel E.F."/>
            <person name="Riddle C."/>
            <person name="Sallet E."/>
            <person name="Samain S."/>
            <person name="Samson N."/>
            <person name="Sanders I."/>
            <person name="Saurat O."/>
            <person name="Scarpelli C."/>
            <person name="Schiex T."/>
            <person name="Segurens B."/>
            <person name="Severin A.J."/>
            <person name="Sherrier D.J."/>
            <person name="Shi R."/>
            <person name="Sims S."/>
            <person name="Singer S.R."/>
            <person name="Sinharoy S."/>
            <person name="Sterck L."/>
            <person name="Viollet A."/>
            <person name="Wang B.B."/>
            <person name="Wang K."/>
            <person name="Wang M."/>
            <person name="Wang X."/>
            <person name="Warfsmann J."/>
            <person name="Weissenbach J."/>
            <person name="White D.D."/>
            <person name="White J.D."/>
            <person name="Wiley G.B."/>
            <person name="Wincker P."/>
            <person name="Xing Y."/>
            <person name="Yang L."/>
            <person name="Yao Z."/>
            <person name="Ying F."/>
            <person name="Zhai J."/>
            <person name="Zhou L."/>
            <person name="Zuber A."/>
            <person name="Denarie J."/>
            <person name="Dixon R.A."/>
            <person name="May G.D."/>
            <person name="Schwartz D.C."/>
            <person name="Rogers J."/>
            <person name="Quetier F."/>
            <person name="Town C.D."/>
            <person name="Roe B.A."/>
        </authorList>
    </citation>
    <scope>NUCLEOTIDE SEQUENCE [LARGE SCALE GENOMIC DNA]</scope>
    <source>
        <strain evidence="1">A17</strain>
        <strain evidence="2 3">cv. Jemalong A17</strain>
    </source>
</reference>
<accession>G7L7L1</accession>
<evidence type="ECO:0000313" key="1">
    <source>
        <dbReference type="EMBL" id="AET01797.1"/>
    </source>
</evidence>
<dbReference type="EnsemblPlants" id="AET01797">
    <property type="protein sequence ID" value="AET01797"/>
    <property type="gene ID" value="MTR_8g021110"/>
</dbReference>
<reference evidence="1 3" key="2">
    <citation type="journal article" date="2014" name="BMC Genomics">
        <title>An improved genome release (version Mt4.0) for the model legume Medicago truncatula.</title>
        <authorList>
            <person name="Tang H."/>
            <person name="Krishnakumar V."/>
            <person name="Bidwell S."/>
            <person name="Rosen B."/>
            <person name="Chan A."/>
            <person name="Zhou S."/>
            <person name="Gentzbittel L."/>
            <person name="Childs K.L."/>
            <person name="Yandell M."/>
            <person name="Gundlach H."/>
            <person name="Mayer K.F."/>
            <person name="Schwartz D.C."/>
            <person name="Town C.D."/>
        </authorList>
    </citation>
    <scope>GENOME REANNOTATION</scope>
    <source>
        <strain evidence="2 3">cv. Jemalong A17</strain>
    </source>
</reference>